<dbReference type="EMBL" id="JAFBEV010000027">
    <property type="protein sequence ID" value="MBM7658924.1"/>
    <property type="molecule type" value="Genomic_DNA"/>
</dbReference>
<evidence type="ECO:0000259" key="4">
    <source>
        <dbReference type="Pfam" id="PF00725"/>
    </source>
</evidence>
<comment type="pathway">
    <text evidence="1">Lipid metabolism; butanoate metabolism.</text>
</comment>
<keyword evidence="3 6" id="KW-0560">Oxidoreductase</keyword>
<gene>
    <name evidence="6" type="ORF">JOC27_002387</name>
</gene>
<dbReference type="InterPro" id="IPR006176">
    <property type="entry name" value="3-OHacyl-CoA_DH_NAD-bd"/>
</dbReference>
<comment type="caution">
    <text evidence="6">The sequence shown here is derived from an EMBL/GenBank/DDBJ whole genome shotgun (WGS) entry which is preliminary data.</text>
</comment>
<evidence type="ECO:0000256" key="2">
    <source>
        <dbReference type="ARBA" id="ARBA00009463"/>
    </source>
</evidence>
<dbReference type="SUPFAM" id="SSF48179">
    <property type="entry name" value="6-phosphogluconate dehydrogenase C-terminal domain-like"/>
    <property type="match status" value="1"/>
</dbReference>
<dbReference type="InterPro" id="IPR008927">
    <property type="entry name" value="6-PGluconate_DH-like_C_sf"/>
</dbReference>
<dbReference type="GO" id="GO:0008691">
    <property type="term" value="F:3-hydroxybutyryl-CoA dehydrogenase activity"/>
    <property type="evidence" value="ECO:0007669"/>
    <property type="project" value="UniProtKB-EC"/>
</dbReference>
<dbReference type="EC" id="1.1.1.157" evidence="6"/>
<evidence type="ECO:0000256" key="1">
    <source>
        <dbReference type="ARBA" id="ARBA00005086"/>
    </source>
</evidence>
<dbReference type="Proteomes" id="UP000823201">
    <property type="component" value="Unassembled WGS sequence"/>
</dbReference>
<dbReference type="InterPro" id="IPR013328">
    <property type="entry name" value="6PGD_dom2"/>
</dbReference>
<keyword evidence="7" id="KW-1185">Reference proteome</keyword>
<accession>A0ABS2QAU3</accession>
<evidence type="ECO:0000256" key="3">
    <source>
        <dbReference type="ARBA" id="ARBA00023002"/>
    </source>
</evidence>
<dbReference type="Gene3D" id="1.10.1040.10">
    <property type="entry name" value="N-(1-d-carboxylethyl)-l-norvaline Dehydrogenase, domain 2"/>
    <property type="match status" value="1"/>
</dbReference>
<feature type="domain" description="3-hydroxyacyl-CoA dehydrogenase C-terminal" evidence="4">
    <location>
        <begin position="170"/>
        <end position="268"/>
    </location>
</feature>
<dbReference type="InterPro" id="IPR022694">
    <property type="entry name" value="3-OHacyl-CoA_DH"/>
</dbReference>
<dbReference type="PIRSF" id="PIRSF000105">
    <property type="entry name" value="HCDH"/>
    <property type="match status" value="1"/>
</dbReference>
<organism evidence="6 7">
    <name type="scientific">Sporolactobacillus spathodeae</name>
    <dbReference type="NCBI Taxonomy" id="1465502"/>
    <lineage>
        <taxon>Bacteria</taxon>
        <taxon>Bacillati</taxon>
        <taxon>Bacillota</taxon>
        <taxon>Bacilli</taxon>
        <taxon>Bacillales</taxon>
        <taxon>Sporolactobacillaceae</taxon>
        <taxon>Sporolactobacillus</taxon>
    </lineage>
</organism>
<feature type="domain" description="3-hydroxyacyl-CoA dehydrogenase NAD binding" evidence="5">
    <location>
        <begin position="4"/>
        <end position="167"/>
    </location>
</feature>
<protein>
    <submittedName>
        <fullName evidence="6">3-hydroxybutyryl-CoA dehydrogenase</fullName>
        <ecNumber evidence="6">1.1.1.157</ecNumber>
    </submittedName>
</protein>
<dbReference type="RefSeq" id="WP_205007469.1">
    <property type="nucleotide sequence ID" value="NZ_CBCRXA010000022.1"/>
</dbReference>
<dbReference type="Pfam" id="PF00725">
    <property type="entry name" value="3HCDH"/>
    <property type="match status" value="1"/>
</dbReference>
<name>A0ABS2QAU3_9BACL</name>
<dbReference type="Pfam" id="PF02737">
    <property type="entry name" value="3HCDH_N"/>
    <property type="match status" value="1"/>
</dbReference>
<dbReference type="PANTHER" id="PTHR48075:SF5">
    <property type="entry name" value="3-HYDROXYBUTYRYL-COA DEHYDROGENASE"/>
    <property type="match status" value="1"/>
</dbReference>
<sequence>MIEKITIIGAGTMGRGLANLFTQNNVSVNIIDSSERALEQLRLVFPSQTAQQTISFSQKMDTACDSDLVIEAVPEILDIKQSVFRKIEHHCSPKALIATNTSGLSISKIASVLDYPERALGTHFFMPADIMPLVEVVKGNKTTHETADRVIRFLTRIGKKPVLIERDVPGFVANRIQHALAREAIALLEAGVASAEDIDTVVRYSIGPRLAVSGPLEQRDLNGLDVHYAIACYLYPELENRTTPSDLLAEKVKKGMLGLKSGTGFYQWPEKTSEIRQQKNNQLLRLLNWINQEEQGGKNV</sequence>
<dbReference type="Gene3D" id="3.40.50.720">
    <property type="entry name" value="NAD(P)-binding Rossmann-like Domain"/>
    <property type="match status" value="1"/>
</dbReference>
<dbReference type="InterPro" id="IPR036291">
    <property type="entry name" value="NAD(P)-bd_dom_sf"/>
</dbReference>
<evidence type="ECO:0000259" key="5">
    <source>
        <dbReference type="Pfam" id="PF02737"/>
    </source>
</evidence>
<comment type="similarity">
    <text evidence="2">Belongs to the 3-hydroxyacyl-CoA dehydrogenase family.</text>
</comment>
<evidence type="ECO:0000313" key="6">
    <source>
        <dbReference type="EMBL" id="MBM7658924.1"/>
    </source>
</evidence>
<dbReference type="PANTHER" id="PTHR48075">
    <property type="entry name" value="3-HYDROXYACYL-COA DEHYDROGENASE FAMILY PROTEIN"/>
    <property type="match status" value="1"/>
</dbReference>
<proteinExistence type="inferred from homology"/>
<dbReference type="SUPFAM" id="SSF51735">
    <property type="entry name" value="NAD(P)-binding Rossmann-fold domains"/>
    <property type="match status" value="1"/>
</dbReference>
<dbReference type="InterPro" id="IPR006108">
    <property type="entry name" value="3HC_DH_C"/>
</dbReference>
<evidence type="ECO:0000313" key="7">
    <source>
        <dbReference type="Proteomes" id="UP000823201"/>
    </source>
</evidence>
<reference evidence="6 7" key="1">
    <citation type="submission" date="2021-01" db="EMBL/GenBank/DDBJ databases">
        <title>Genomic Encyclopedia of Type Strains, Phase IV (KMG-IV): sequencing the most valuable type-strain genomes for metagenomic binning, comparative biology and taxonomic classification.</title>
        <authorList>
            <person name="Goeker M."/>
        </authorList>
    </citation>
    <scope>NUCLEOTIDE SEQUENCE [LARGE SCALE GENOMIC DNA]</scope>
    <source>
        <strain evidence="6 7">DSM 100968</strain>
    </source>
</reference>